<gene>
    <name evidence="2" type="ORF">HDF15_004822</name>
</gene>
<dbReference type="InterPro" id="IPR015927">
    <property type="entry name" value="Peptidase_S24_S26A/B/C"/>
</dbReference>
<dbReference type="AlphaFoldDB" id="A0A7W7ZUJ8"/>
<evidence type="ECO:0000259" key="1">
    <source>
        <dbReference type="Pfam" id="PF00717"/>
    </source>
</evidence>
<dbReference type="Gene3D" id="2.10.109.10">
    <property type="entry name" value="Umud Fragment, subunit A"/>
    <property type="match status" value="1"/>
</dbReference>
<evidence type="ECO:0000313" key="3">
    <source>
        <dbReference type="Proteomes" id="UP000584867"/>
    </source>
</evidence>
<protein>
    <submittedName>
        <fullName evidence="2">Signal peptidase I</fullName>
    </submittedName>
</protein>
<accession>A0A7W7ZUJ8</accession>
<dbReference type="SUPFAM" id="SSF51306">
    <property type="entry name" value="LexA/Signal peptidase"/>
    <property type="match status" value="1"/>
</dbReference>
<dbReference type="Proteomes" id="UP000584867">
    <property type="component" value="Unassembled WGS sequence"/>
</dbReference>
<dbReference type="CDD" id="cd06462">
    <property type="entry name" value="Peptidase_S24_S26"/>
    <property type="match status" value="1"/>
</dbReference>
<comment type="caution">
    <text evidence="2">The sequence shown here is derived from an EMBL/GenBank/DDBJ whole genome shotgun (WGS) entry which is preliminary data.</text>
</comment>
<proteinExistence type="predicted"/>
<evidence type="ECO:0000313" key="2">
    <source>
        <dbReference type="EMBL" id="MBB5066442.1"/>
    </source>
</evidence>
<dbReference type="Pfam" id="PF00717">
    <property type="entry name" value="Peptidase_S24"/>
    <property type="match status" value="1"/>
</dbReference>
<organism evidence="2 3">
    <name type="scientific">Granulicella mallensis</name>
    <dbReference type="NCBI Taxonomy" id="940614"/>
    <lineage>
        <taxon>Bacteria</taxon>
        <taxon>Pseudomonadati</taxon>
        <taxon>Acidobacteriota</taxon>
        <taxon>Terriglobia</taxon>
        <taxon>Terriglobales</taxon>
        <taxon>Acidobacteriaceae</taxon>
        <taxon>Granulicella</taxon>
    </lineage>
</organism>
<feature type="domain" description="Peptidase S24/S26A/S26B/S26C" evidence="1">
    <location>
        <begin position="27"/>
        <end position="81"/>
    </location>
</feature>
<reference evidence="2 3" key="1">
    <citation type="submission" date="2020-08" db="EMBL/GenBank/DDBJ databases">
        <title>Genomic Encyclopedia of Type Strains, Phase IV (KMG-V): Genome sequencing to study the core and pangenomes of soil and plant-associated prokaryotes.</title>
        <authorList>
            <person name="Whitman W."/>
        </authorList>
    </citation>
    <scope>NUCLEOTIDE SEQUENCE [LARGE SCALE GENOMIC DNA]</scope>
    <source>
        <strain evidence="2 3">X5P3</strain>
    </source>
</reference>
<dbReference type="InterPro" id="IPR036286">
    <property type="entry name" value="LexA/Signal_pep-like_sf"/>
</dbReference>
<dbReference type="RefSeq" id="WP_184260077.1">
    <property type="nucleotide sequence ID" value="NZ_JACHIO010000028.1"/>
</dbReference>
<name>A0A7W7ZUJ8_9BACT</name>
<sequence>MTGDVMPVVLQQRSALGCELVTEVAHSFGEVCLQVTGSSMIPAIWPGDVVAVRRSELGELRPGQIVLYRQERGLVAHRIVHIHGNLLTTRGDTLRHVDPPVKASDLVGQVLSLVRNGQRVNLRQSSWQRISASILRHSDLCLRMTLRLGLRLRRQGTEEMA</sequence>
<dbReference type="EMBL" id="JACHIO010000028">
    <property type="protein sequence ID" value="MBB5066442.1"/>
    <property type="molecule type" value="Genomic_DNA"/>
</dbReference>